<evidence type="ECO:0000256" key="2">
    <source>
        <dbReference type="ARBA" id="ARBA00003715"/>
    </source>
</evidence>
<dbReference type="EMBL" id="DSLA01000097">
    <property type="protein sequence ID" value="HEH35747.1"/>
    <property type="molecule type" value="Genomic_DNA"/>
</dbReference>
<evidence type="ECO:0000259" key="13">
    <source>
        <dbReference type="PROSITE" id="PS50991"/>
    </source>
</evidence>
<dbReference type="InterPro" id="IPR050073">
    <property type="entry name" value="2-IPM_HCS-like"/>
</dbReference>
<comment type="function">
    <text evidence="2">Catalyzes the condensation of the acetyl group of acetyl-CoA with 3-methyl-2-oxobutanoate (2-oxoisovalerate) to form 3-carboxy-3-hydroxy-4-methylpentanoate (2-isopropylmalate).</text>
</comment>
<keyword evidence="8 12" id="KW-0808">Transferase</keyword>
<dbReference type="InterPro" id="IPR054691">
    <property type="entry name" value="LeuA/HCS_post-cat"/>
</dbReference>
<keyword evidence="7" id="KW-0028">Amino-acid biosynthesis</keyword>
<protein>
    <recommendedName>
        <fullName evidence="5">2-isopropylmalate synthase</fullName>
        <ecNumber evidence="5">2.3.3.13</ecNumber>
    </recommendedName>
    <alternativeName>
        <fullName evidence="10">Alpha-IPM synthase</fullName>
    </alternativeName>
    <alternativeName>
        <fullName evidence="11">Alpha-isopropylmalate synthase</fullName>
    </alternativeName>
</protein>
<dbReference type="Pfam" id="PF00682">
    <property type="entry name" value="HMGL-like"/>
    <property type="match status" value="1"/>
</dbReference>
<dbReference type="Gene3D" id="1.10.238.260">
    <property type="match status" value="1"/>
</dbReference>
<evidence type="ECO:0000256" key="3">
    <source>
        <dbReference type="ARBA" id="ARBA00004689"/>
    </source>
</evidence>
<dbReference type="PROSITE" id="PS50991">
    <property type="entry name" value="PYR_CT"/>
    <property type="match status" value="1"/>
</dbReference>
<keyword evidence="9" id="KW-0100">Branched-chain amino acid biosynthesis</keyword>
<dbReference type="PROSITE" id="PS00815">
    <property type="entry name" value="AIPM_HOMOCIT_SYNTH_1"/>
    <property type="match status" value="1"/>
</dbReference>
<dbReference type="FunFam" id="1.10.238.260:FF:000001">
    <property type="entry name" value="2-isopropylmalate synthase"/>
    <property type="match status" value="1"/>
</dbReference>
<dbReference type="FunFam" id="3.20.20.70:FF:000010">
    <property type="entry name" value="2-isopropylmalate synthase"/>
    <property type="match status" value="1"/>
</dbReference>
<dbReference type="InterPro" id="IPR013709">
    <property type="entry name" value="2-isopropylmalate_synth_dimer"/>
</dbReference>
<proteinExistence type="inferred from homology"/>
<dbReference type="EC" id="2.3.3.13" evidence="5"/>
<dbReference type="InterPro" id="IPR013785">
    <property type="entry name" value="Aldolase_TIM"/>
</dbReference>
<dbReference type="Gene3D" id="3.30.160.270">
    <property type="match status" value="1"/>
</dbReference>
<comment type="pathway">
    <text evidence="3">Amino-acid biosynthesis; L-leucine biosynthesis; L-leucine from 3-methyl-2-oxobutanoate: step 1/4.</text>
</comment>
<comment type="similarity">
    <text evidence="4 12">Belongs to the alpha-IPM synthase/homocitrate synthase family.</text>
</comment>
<dbReference type="InterPro" id="IPR000891">
    <property type="entry name" value="PYR_CT"/>
</dbReference>
<keyword evidence="6" id="KW-0432">Leucine biosynthesis</keyword>
<comment type="catalytic activity">
    <reaction evidence="1">
        <text>3-methyl-2-oxobutanoate + acetyl-CoA + H2O = (2S)-2-isopropylmalate + CoA + H(+)</text>
        <dbReference type="Rhea" id="RHEA:21524"/>
        <dbReference type="ChEBI" id="CHEBI:1178"/>
        <dbReference type="ChEBI" id="CHEBI:11851"/>
        <dbReference type="ChEBI" id="CHEBI:15377"/>
        <dbReference type="ChEBI" id="CHEBI:15378"/>
        <dbReference type="ChEBI" id="CHEBI:57287"/>
        <dbReference type="ChEBI" id="CHEBI:57288"/>
        <dbReference type="EC" id="2.3.3.13"/>
    </reaction>
</comment>
<dbReference type="Pfam" id="PF08502">
    <property type="entry name" value="LeuA_dimer"/>
    <property type="match status" value="1"/>
</dbReference>
<dbReference type="NCBIfam" id="NF002086">
    <property type="entry name" value="PRK00915.1-3"/>
    <property type="match status" value="1"/>
</dbReference>
<accession>A0A7J2TJH4</accession>
<evidence type="ECO:0000256" key="8">
    <source>
        <dbReference type="ARBA" id="ARBA00022679"/>
    </source>
</evidence>
<dbReference type="NCBIfam" id="NF002085">
    <property type="entry name" value="PRK00915.1-2"/>
    <property type="match status" value="1"/>
</dbReference>
<dbReference type="Gene3D" id="3.20.20.70">
    <property type="entry name" value="Aldolase class I"/>
    <property type="match status" value="1"/>
</dbReference>
<dbReference type="SUPFAM" id="SSF51569">
    <property type="entry name" value="Aldolase"/>
    <property type="match status" value="1"/>
</dbReference>
<evidence type="ECO:0000256" key="10">
    <source>
        <dbReference type="ARBA" id="ARBA00029993"/>
    </source>
</evidence>
<evidence type="ECO:0000256" key="6">
    <source>
        <dbReference type="ARBA" id="ARBA00022430"/>
    </source>
</evidence>
<dbReference type="GO" id="GO:0003852">
    <property type="term" value="F:2-isopropylmalate synthase activity"/>
    <property type="evidence" value="ECO:0007669"/>
    <property type="project" value="UniProtKB-EC"/>
</dbReference>
<comment type="caution">
    <text evidence="14">The sequence shown here is derived from an EMBL/GenBank/DDBJ whole genome shotgun (WGS) entry which is preliminary data.</text>
</comment>
<dbReference type="SMART" id="SM00917">
    <property type="entry name" value="LeuA_dimer"/>
    <property type="match status" value="1"/>
</dbReference>
<dbReference type="InterPro" id="IPR011830">
    <property type="entry name" value="LEU1_arch"/>
</dbReference>
<dbReference type="SUPFAM" id="SSF110921">
    <property type="entry name" value="2-isopropylmalate synthase LeuA, allosteric (dimerisation) domain"/>
    <property type="match status" value="1"/>
</dbReference>
<organism evidence="14">
    <name type="scientific">Archaeoglobus fulgidus</name>
    <dbReference type="NCBI Taxonomy" id="2234"/>
    <lineage>
        <taxon>Archaea</taxon>
        <taxon>Methanobacteriati</taxon>
        <taxon>Methanobacteriota</taxon>
        <taxon>Archaeoglobi</taxon>
        <taxon>Archaeoglobales</taxon>
        <taxon>Archaeoglobaceae</taxon>
        <taxon>Archaeoglobus</taxon>
    </lineage>
</organism>
<dbReference type="GO" id="GO:0019298">
    <property type="term" value="P:coenzyme B biosynthetic process"/>
    <property type="evidence" value="ECO:0007669"/>
    <property type="project" value="TreeGrafter"/>
</dbReference>
<evidence type="ECO:0000256" key="1">
    <source>
        <dbReference type="ARBA" id="ARBA00000064"/>
    </source>
</evidence>
<keyword evidence="14" id="KW-0012">Acyltransferase</keyword>
<dbReference type="InterPro" id="IPR002034">
    <property type="entry name" value="AIPM/Hcit_synth_CS"/>
</dbReference>
<dbReference type="PROSITE" id="PS00816">
    <property type="entry name" value="AIPM_HOMOCIT_SYNTH_2"/>
    <property type="match status" value="1"/>
</dbReference>
<name>A0A7J2TJH4_ARCFL</name>
<reference evidence="14" key="1">
    <citation type="journal article" date="2020" name="mSystems">
        <title>Genome- and Community-Level Interaction Insights into Carbon Utilization and Element Cycling Functions of Hydrothermarchaeota in Hydrothermal Sediment.</title>
        <authorList>
            <person name="Zhou Z."/>
            <person name="Liu Y."/>
            <person name="Xu W."/>
            <person name="Pan J."/>
            <person name="Luo Z.H."/>
            <person name="Li M."/>
        </authorList>
    </citation>
    <scope>NUCLEOTIDE SEQUENCE [LARGE SCALE GENOMIC DNA]</scope>
    <source>
        <strain evidence="14">SpSt-26</strain>
    </source>
</reference>
<dbReference type="GO" id="GO:0009098">
    <property type="term" value="P:L-leucine biosynthetic process"/>
    <property type="evidence" value="ECO:0007669"/>
    <property type="project" value="UniProtKB-KW"/>
</dbReference>
<evidence type="ECO:0000256" key="9">
    <source>
        <dbReference type="ARBA" id="ARBA00023304"/>
    </source>
</evidence>
<dbReference type="AlphaFoldDB" id="A0A7J2TJH4"/>
<evidence type="ECO:0000313" key="14">
    <source>
        <dbReference type="EMBL" id="HEH35747.1"/>
    </source>
</evidence>
<sequence>MRLVRIFDTTLRDGEQMPGVSLTPLYKVQIAKALDRLGVDVIEAGFPASSKGELESVKEISSLSLNADVCGLARIVKDDIDAAIKADVDMVHIFTPTSRIQIEHTLKLSYDEIVARSVECVEYIKSHGLKCMFSAMDATRSEFEFLRRIYKAVEEAGADAINIPDTVGVATPFKFYELVKKIREEIKITLDVHCHNDFGLAVANSYAAVLAGADEVQVTVNGIGERAGNASLEQVVMILHSIEGIKTNIKTELLYDTSKLVERLTGVKMPPNTPIVGENAFSHESGIHAHGVLKEASTFEPGILKPEMVGHRRRIVIGKHAGRYQIKKMLEDAGYSVSEEALNKIFEKVKEMGDKGKKVTDRDLFTIAEIVLGETTEEKAIEVDEITVITGNKITPTAVVNARVFGEKKVASAIGVGPVDASLKAVLQLSGGKMQIREFRLDAITGGSDAIAEVYITVEDENGKIFTSRGASQDIVMASFEAVIKAVNFLLTRGKK</sequence>
<dbReference type="NCBIfam" id="TIGR02090">
    <property type="entry name" value="LEU1_arch"/>
    <property type="match status" value="1"/>
</dbReference>
<evidence type="ECO:0000256" key="11">
    <source>
        <dbReference type="ARBA" id="ARBA00030312"/>
    </source>
</evidence>
<evidence type="ECO:0000256" key="4">
    <source>
        <dbReference type="ARBA" id="ARBA00006154"/>
    </source>
</evidence>
<evidence type="ECO:0000256" key="12">
    <source>
        <dbReference type="RuleBase" id="RU003523"/>
    </source>
</evidence>
<dbReference type="InterPro" id="IPR036230">
    <property type="entry name" value="LeuA_allosteric_dom_sf"/>
</dbReference>
<dbReference type="PANTHER" id="PTHR10277">
    <property type="entry name" value="HOMOCITRATE SYNTHASE-RELATED"/>
    <property type="match status" value="1"/>
</dbReference>
<dbReference type="Pfam" id="PF22617">
    <property type="entry name" value="HCS_D2"/>
    <property type="match status" value="1"/>
</dbReference>
<evidence type="ECO:0000256" key="7">
    <source>
        <dbReference type="ARBA" id="ARBA00022605"/>
    </source>
</evidence>
<dbReference type="PANTHER" id="PTHR10277:SF9">
    <property type="entry name" value="2-ISOPROPYLMALATE SYNTHASE 1, CHLOROPLASTIC-RELATED"/>
    <property type="match status" value="1"/>
</dbReference>
<feature type="domain" description="Pyruvate carboxyltransferase" evidence="13">
    <location>
        <begin position="4"/>
        <end position="255"/>
    </location>
</feature>
<dbReference type="CDD" id="cd07940">
    <property type="entry name" value="DRE_TIM_IPMS"/>
    <property type="match status" value="1"/>
</dbReference>
<evidence type="ECO:0000256" key="5">
    <source>
        <dbReference type="ARBA" id="ARBA00012973"/>
    </source>
</evidence>
<gene>
    <name evidence="14" type="ORF">ENP88_06335</name>
</gene>